<proteinExistence type="predicted"/>
<evidence type="ECO:0000313" key="2">
    <source>
        <dbReference type="Proteomes" id="UP000723463"/>
    </source>
</evidence>
<comment type="caution">
    <text evidence="1">The sequence shown here is derived from an EMBL/GenBank/DDBJ whole genome shotgun (WGS) entry which is preliminary data.</text>
</comment>
<dbReference type="EMBL" id="JAAAXW010000084">
    <property type="protein sequence ID" value="KAF9544795.1"/>
    <property type="molecule type" value="Genomic_DNA"/>
</dbReference>
<dbReference type="AlphaFoldDB" id="A0A9P6F8D3"/>
<reference evidence="1" key="1">
    <citation type="journal article" date="2020" name="Fungal Divers.">
        <title>Resolving the Mortierellaceae phylogeny through synthesis of multi-gene phylogenetics and phylogenomics.</title>
        <authorList>
            <person name="Vandepol N."/>
            <person name="Liber J."/>
            <person name="Desiro A."/>
            <person name="Na H."/>
            <person name="Kennedy M."/>
            <person name="Barry K."/>
            <person name="Grigoriev I.V."/>
            <person name="Miller A.N."/>
            <person name="O'Donnell K."/>
            <person name="Stajich J.E."/>
            <person name="Bonito G."/>
        </authorList>
    </citation>
    <scope>NUCLEOTIDE SEQUENCE</scope>
    <source>
        <strain evidence="1">NRRL 2591</strain>
    </source>
</reference>
<sequence length="178" mass="19717">MVKQISGFIVHCTGLVNRLNTGKAVLKKEDGTSPPEYNAATVTRVIIISNTLLRYDGYTDFARKYTPAPSISSLHPIPLGAAALYEIFCSNDPYHFDARIDDTHLISSVEHVNKNQSTMFENFFDMDKIHGICSSYSLHFADLIGYINPYTVRILGEVVPACQDRGGCPIVSDLDEAK</sequence>
<gene>
    <name evidence="1" type="ORF">EC957_011699</name>
</gene>
<accession>A0A9P6F8D3</accession>
<keyword evidence="2" id="KW-1185">Reference proteome</keyword>
<evidence type="ECO:0000313" key="1">
    <source>
        <dbReference type="EMBL" id="KAF9544795.1"/>
    </source>
</evidence>
<protein>
    <submittedName>
        <fullName evidence="1">Uncharacterized protein</fullName>
    </submittedName>
</protein>
<organism evidence="1 2">
    <name type="scientific">Mortierella hygrophila</name>
    <dbReference type="NCBI Taxonomy" id="979708"/>
    <lineage>
        <taxon>Eukaryota</taxon>
        <taxon>Fungi</taxon>
        <taxon>Fungi incertae sedis</taxon>
        <taxon>Mucoromycota</taxon>
        <taxon>Mortierellomycotina</taxon>
        <taxon>Mortierellomycetes</taxon>
        <taxon>Mortierellales</taxon>
        <taxon>Mortierellaceae</taxon>
        <taxon>Mortierella</taxon>
    </lineage>
</organism>
<name>A0A9P6F8D3_9FUNG</name>
<dbReference type="Proteomes" id="UP000723463">
    <property type="component" value="Unassembled WGS sequence"/>
</dbReference>